<dbReference type="EMBL" id="MQVX01000001">
    <property type="protein sequence ID" value="PQJ14541.1"/>
    <property type="molecule type" value="Genomic_DNA"/>
</dbReference>
<name>A0A2S7T4P1_9FLAO</name>
<organism evidence="2 3">
    <name type="scientific">Aureicoccus marinus</name>
    <dbReference type="NCBI Taxonomy" id="754435"/>
    <lineage>
        <taxon>Bacteria</taxon>
        <taxon>Pseudomonadati</taxon>
        <taxon>Bacteroidota</taxon>
        <taxon>Flavobacteriia</taxon>
        <taxon>Flavobacteriales</taxon>
        <taxon>Flavobacteriaceae</taxon>
        <taxon>Aureicoccus</taxon>
    </lineage>
</organism>
<protein>
    <recommendedName>
        <fullName evidence="4">DUF3667 domain-containing protein</fullName>
    </recommendedName>
</protein>
<keyword evidence="1" id="KW-1133">Transmembrane helix</keyword>
<feature type="transmembrane region" description="Helical" evidence="1">
    <location>
        <begin position="41"/>
        <end position="61"/>
    </location>
</feature>
<comment type="caution">
    <text evidence="2">The sequence shown here is derived from an EMBL/GenBank/DDBJ whole genome shotgun (WGS) entry which is preliminary data.</text>
</comment>
<dbReference type="Pfam" id="PF12412">
    <property type="entry name" value="DUF3667"/>
    <property type="match status" value="1"/>
</dbReference>
<evidence type="ECO:0000313" key="2">
    <source>
        <dbReference type="EMBL" id="PQJ14541.1"/>
    </source>
</evidence>
<dbReference type="Proteomes" id="UP000239366">
    <property type="component" value="Unassembled WGS sequence"/>
</dbReference>
<keyword evidence="1" id="KW-0812">Transmembrane</keyword>
<feature type="transmembrane region" description="Helical" evidence="1">
    <location>
        <begin position="163"/>
        <end position="181"/>
    </location>
</feature>
<keyword evidence="1" id="KW-0472">Membrane</keyword>
<evidence type="ECO:0008006" key="4">
    <source>
        <dbReference type="Google" id="ProtNLM"/>
    </source>
</evidence>
<proteinExistence type="predicted"/>
<reference evidence="3" key="1">
    <citation type="submission" date="2016-11" db="EMBL/GenBank/DDBJ databases">
        <title>Trade-off between light-utilization and light-protection in marine flavobacteria.</title>
        <authorList>
            <person name="Kumagai Y."/>
            <person name="Yoshizawa S."/>
            <person name="Kogure K."/>
        </authorList>
    </citation>
    <scope>NUCLEOTIDE SEQUENCE [LARGE SCALE GENOMIC DNA]</scope>
    <source>
        <strain evidence="3">SG-18</strain>
    </source>
</reference>
<keyword evidence="3" id="KW-1185">Reference proteome</keyword>
<dbReference type="AlphaFoldDB" id="A0A2S7T4P1"/>
<sequence>MEDFKDRFLNIDNTLLRTLRHMTTKPEVVILDYINGVRGKYLNPVSYITLTLAFVVANYYVQATFFPDILTVSDMMNLDSSKNPAFDQMMAENMENFLQFTIDNIYLLTFATIPFLALTSKVIFWKMKDLNYSEHIVLNTYAYSHAYILTTLMSLASLWNKEVFYWSSVMASLLMILYYAFTMKRVFDLSFVGILARTMLFFAFGAVLYVALILIMIMIIFLNPELRESFIPKESAFLLDLPQYFLV</sequence>
<evidence type="ECO:0000313" key="3">
    <source>
        <dbReference type="Proteomes" id="UP000239366"/>
    </source>
</evidence>
<evidence type="ECO:0000256" key="1">
    <source>
        <dbReference type="SAM" id="Phobius"/>
    </source>
</evidence>
<feature type="transmembrane region" description="Helical" evidence="1">
    <location>
        <begin position="105"/>
        <end position="124"/>
    </location>
</feature>
<gene>
    <name evidence="2" type="ORF">BST99_01145</name>
</gene>
<feature type="transmembrane region" description="Helical" evidence="1">
    <location>
        <begin position="136"/>
        <end position="157"/>
    </location>
</feature>
<accession>A0A2S7T4P1</accession>
<feature type="transmembrane region" description="Helical" evidence="1">
    <location>
        <begin position="201"/>
        <end position="222"/>
    </location>
</feature>
<dbReference type="InterPro" id="IPR022134">
    <property type="entry name" value="DUF3667"/>
</dbReference>